<feature type="region of interest" description="Disordered" evidence="1">
    <location>
        <begin position="236"/>
        <end position="266"/>
    </location>
</feature>
<dbReference type="OrthoDB" id="5339776at2759"/>
<protein>
    <submittedName>
        <fullName evidence="2">Uncharacterized protein</fullName>
    </submittedName>
</protein>
<sequence length="424" mass="46832">MDAPRSSSRSSRRSYPNLHNLSLAPLSTIPLDASAPSSPSEGQVHTPRISYIAQKSAPTTPGILSLSQSRSNSRNGRRRSNKGYVYEGYFLNPDVPIRDVGDIPKAKSTGAMIQHHVGFADQPKERHHKRKGTAPVALNTPPIRHHTSEANDEWLHRAGLAIAGETRDSKGQGWLVRRESSTSLVGQTDDYEQHPSHDGRHMALLSGEHLADVEYTTFTPRYSTAGSRINSRVGSRVQSARNSRRGSRAGSKVDLMMSAGPRTPSARHSLEIDEAMFEERAIEPDFVDEEESDGDEEEVARLAQERGFGLGGWMDRLIGWTLFSVDEDGEESDEEEEEGDDDFERPENMTKEELKLRREVEAKRRKLEREAIIAAAAVQPSDKAIQGEDGPSSSHPQPAPQNNNDGGGWQDAAWLFSVASKVIL</sequence>
<gene>
    <name evidence="2" type="ORF">K491DRAFT_673377</name>
</gene>
<proteinExistence type="predicted"/>
<dbReference type="EMBL" id="MU004290">
    <property type="protein sequence ID" value="KAF2662312.1"/>
    <property type="molecule type" value="Genomic_DNA"/>
</dbReference>
<feature type="compositionally biased region" description="Acidic residues" evidence="1">
    <location>
        <begin position="327"/>
        <end position="344"/>
    </location>
</feature>
<feature type="compositionally biased region" description="Basic and acidic residues" evidence="1">
    <location>
        <begin position="345"/>
        <end position="356"/>
    </location>
</feature>
<name>A0A6A6TR68_9PLEO</name>
<reference evidence="2" key="1">
    <citation type="journal article" date="2020" name="Stud. Mycol.">
        <title>101 Dothideomycetes genomes: a test case for predicting lifestyles and emergence of pathogens.</title>
        <authorList>
            <person name="Haridas S."/>
            <person name="Albert R."/>
            <person name="Binder M."/>
            <person name="Bloem J."/>
            <person name="Labutti K."/>
            <person name="Salamov A."/>
            <person name="Andreopoulos B."/>
            <person name="Baker S."/>
            <person name="Barry K."/>
            <person name="Bills G."/>
            <person name="Bluhm B."/>
            <person name="Cannon C."/>
            <person name="Castanera R."/>
            <person name="Culley D."/>
            <person name="Daum C."/>
            <person name="Ezra D."/>
            <person name="Gonzalez J."/>
            <person name="Henrissat B."/>
            <person name="Kuo A."/>
            <person name="Liang C."/>
            <person name="Lipzen A."/>
            <person name="Lutzoni F."/>
            <person name="Magnuson J."/>
            <person name="Mondo S."/>
            <person name="Nolan M."/>
            <person name="Ohm R."/>
            <person name="Pangilinan J."/>
            <person name="Park H.-J."/>
            <person name="Ramirez L."/>
            <person name="Alfaro M."/>
            <person name="Sun H."/>
            <person name="Tritt A."/>
            <person name="Yoshinaga Y."/>
            <person name="Zwiers L.-H."/>
            <person name="Turgeon B."/>
            <person name="Goodwin S."/>
            <person name="Spatafora J."/>
            <person name="Crous P."/>
            <person name="Grigoriev I."/>
        </authorList>
    </citation>
    <scope>NUCLEOTIDE SEQUENCE</scope>
    <source>
        <strain evidence="2">CBS 122681</strain>
    </source>
</reference>
<feature type="region of interest" description="Disordered" evidence="1">
    <location>
        <begin position="375"/>
        <end position="410"/>
    </location>
</feature>
<feature type="region of interest" description="Disordered" evidence="1">
    <location>
        <begin position="327"/>
        <end position="356"/>
    </location>
</feature>
<accession>A0A6A6TR68</accession>
<feature type="region of interest" description="Disordered" evidence="1">
    <location>
        <begin position="1"/>
        <end position="80"/>
    </location>
</feature>
<evidence type="ECO:0000256" key="1">
    <source>
        <dbReference type="SAM" id="MobiDB-lite"/>
    </source>
</evidence>
<organism evidence="2 3">
    <name type="scientific">Lophiostoma macrostomum CBS 122681</name>
    <dbReference type="NCBI Taxonomy" id="1314788"/>
    <lineage>
        <taxon>Eukaryota</taxon>
        <taxon>Fungi</taxon>
        <taxon>Dikarya</taxon>
        <taxon>Ascomycota</taxon>
        <taxon>Pezizomycotina</taxon>
        <taxon>Dothideomycetes</taxon>
        <taxon>Pleosporomycetidae</taxon>
        <taxon>Pleosporales</taxon>
        <taxon>Lophiostomataceae</taxon>
        <taxon>Lophiostoma</taxon>
    </lineage>
</organism>
<dbReference type="Proteomes" id="UP000799324">
    <property type="component" value="Unassembled WGS sequence"/>
</dbReference>
<feature type="compositionally biased region" description="Polar residues" evidence="1">
    <location>
        <begin position="391"/>
        <end position="404"/>
    </location>
</feature>
<dbReference type="InterPro" id="IPR025040">
    <property type="entry name" value="DUF3984"/>
</dbReference>
<dbReference type="AlphaFoldDB" id="A0A6A6TR68"/>
<dbReference type="Pfam" id="PF13136">
    <property type="entry name" value="DUF3984"/>
    <property type="match status" value="1"/>
</dbReference>
<keyword evidence="3" id="KW-1185">Reference proteome</keyword>
<evidence type="ECO:0000313" key="2">
    <source>
        <dbReference type="EMBL" id="KAF2662312.1"/>
    </source>
</evidence>
<evidence type="ECO:0000313" key="3">
    <source>
        <dbReference type="Proteomes" id="UP000799324"/>
    </source>
</evidence>